<dbReference type="Gene3D" id="2.40.160.10">
    <property type="entry name" value="Porin"/>
    <property type="match status" value="1"/>
</dbReference>
<accession>A0ABW5KTB8</accession>
<dbReference type="InterPro" id="IPR010870">
    <property type="entry name" value="Porin_O/P"/>
</dbReference>
<name>A0ABW5KTB8_9FLAO</name>
<protein>
    <submittedName>
        <fullName evidence="2">Porin</fullName>
    </submittedName>
</protein>
<comment type="caution">
    <text evidence="2">The sequence shown here is derived from an EMBL/GenBank/DDBJ whole genome shotgun (WGS) entry which is preliminary data.</text>
</comment>
<reference evidence="3" key="1">
    <citation type="journal article" date="2019" name="Int. J. Syst. Evol. Microbiol.">
        <title>The Global Catalogue of Microorganisms (GCM) 10K type strain sequencing project: providing services to taxonomists for standard genome sequencing and annotation.</title>
        <authorList>
            <consortium name="The Broad Institute Genomics Platform"/>
            <consortium name="The Broad Institute Genome Sequencing Center for Infectious Disease"/>
            <person name="Wu L."/>
            <person name="Ma J."/>
        </authorList>
    </citation>
    <scope>NUCLEOTIDE SEQUENCE [LARGE SCALE GENOMIC DNA]</scope>
    <source>
        <strain evidence="3">KCTC 42587</strain>
    </source>
</reference>
<evidence type="ECO:0000313" key="3">
    <source>
        <dbReference type="Proteomes" id="UP001597472"/>
    </source>
</evidence>
<dbReference type="RefSeq" id="WP_376891754.1">
    <property type="nucleotide sequence ID" value="NZ_JBHULS010000001.1"/>
</dbReference>
<keyword evidence="3" id="KW-1185">Reference proteome</keyword>
<dbReference type="Proteomes" id="UP001597472">
    <property type="component" value="Unassembled WGS sequence"/>
</dbReference>
<proteinExistence type="predicted"/>
<keyword evidence="1" id="KW-0732">Signal</keyword>
<dbReference type="InterPro" id="IPR023614">
    <property type="entry name" value="Porin_dom_sf"/>
</dbReference>
<gene>
    <name evidence="2" type="ORF">ACFSQP_03330</name>
</gene>
<sequence>MKVTTLLLVFVLVFSGFNSALAQTDTTAVNKIKVDYTKKGFTFSTADDNYAMHIQSQIQFRFFTPTDQSPTAFDDFSKPDETGFKIHRARLKIGGHAYKPWFKYAIQYDYARGTLLDFRVTLDRWDFFKVELGQWKTAYSRERTISSGKQQMMDRSIINRAFTIDRQTGVAFSGRVFPETLADFTYHVSVLTGTGRGATRNDDSHLMYVGRLQWNMFGRELEITGSDLKFHDKPTASLAFAAATNRSQFTRFSTSGGGNLEGYTSNAPGQYRINQGLIETAFKYRGFSWQHESHLKKITDYETNTDKTLSGYYLQAGYFFSNIADFVPAPLEVAGIFANYTPDTDFSNSYEQEYGVAFNWFFKEHRNKLTMEITRFSYKTIDNISDNQWRFRVQWDISF</sequence>
<feature type="chain" id="PRO_5047148486" evidence="1">
    <location>
        <begin position="23"/>
        <end position="399"/>
    </location>
</feature>
<organism evidence="2 3">
    <name type="scientific">Bizionia sediminis</name>
    <dbReference type="NCBI Taxonomy" id="1737064"/>
    <lineage>
        <taxon>Bacteria</taxon>
        <taxon>Pseudomonadati</taxon>
        <taxon>Bacteroidota</taxon>
        <taxon>Flavobacteriia</taxon>
        <taxon>Flavobacteriales</taxon>
        <taxon>Flavobacteriaceae</taxon>
        <taxon>Bizionia</taxon>
    </lineage>
</organism>
<dbReference type="Pfam" id="PF07396">
    <property type="entry name" value="Porin_O_P"/>
    <property type="match status" value="1"/>
</dbReference>
<feature type="signal peptide" evidence="1">
    <location>
        <begin position="1"/>
        <end position="22"/>
    </location>
</feature>
<evidence type="ECO:0000256" key="1">
    <source>
        <dbReference type="SAM" id="SignalP"/>
    </source>
</evidence>
<dbReference type="EMBL" id="JBHULS010000001">
    <property type="protein sequence ID" value="MFD2550842.1"/>
    <property type="molecule type" value="Genomic_DNA"/>
</dbReference>
<evidence type="ECO:0000313" key="2">
    <source>
        <dbReference type="EMBL" id="MFD2550842.1"/>
    </source>
</evidence>